<evidence type="ECO:0000256" key="1">
    <source>
        <dbReference type="SAM" id="MobiDB-lite"/>
    </source>
</evidence>
<feature type="non-terminal residue" evidence="2">
    <location>
        <position position="1"/>
    </location>
</feature>
<evidence type="ECO:0000313" key="2">
    <source>
        <dbReference type="EMBL" id="CAA9585394.1"/>
    </source>
</evidence>
<dbReference type="EMBL" id="CADCWM010000944">
    <property type="protein sequence ID" value="CAA9585394.1"/>
    <property type="molecule type" value="Genomic_DNA"/>
</dbReference>
<reference evidence="2" key="1">
    <citation type="submission" date="2020-02" db="EMBL/GenBank/DDBJ databases">
        <authorList>
            <person name="Meier V. D."/>
        </authorList>
    </citation>
    <scope>NUCLEOTIDE SEQUENCE</scope>
    <source>
        <strain evidence="2">AVDCRST_MAG88</strain>
    </source>
</reference>
<feature type="non-terminal residue" evidence="2">
    <location>
        <position position="69"/>
    </location>
</feature>
<name>A0A6J4VQT9_9BACT</name>
<sequence>CSCAATAGGCSRSHGARLISPSRCRARRRSVTRGRPCSSRRPLSVPSHASSCSVLPVTTPPARREGGGD</sequence>
<feature type="region of interest" description="Disordered" evidence="1">
    <location>
        <begin position="21"/>
        <end position="69"/>
    </location>
</feature>
<gene>
    <name evidence="2" type="ORF">AVDCRST_MAG88-3856</name>
</gene>
<dbReference type="AlphaFoldDB" id="A0A6J4VQT9"/>
<proteinExistence type="predicted"/>
<protein>
    <submittedName>
        <fullName evidence="2">Uncharacterized protein</fullName>
    </submittedName>
</protein>
<accession>A0A6J4VQT9</accession>
<organism evidence="2">
    <name type="scientific">uncultured Thermomicrobiales bacterium</name>
    <dbReference type="NCBI Taxonomy" id="1645740"/>
    <lineage>
        <taxon>Bacteria</taxon>
        <taxon>Pseudomonadati</taxon>
        <taxon>Thermomicrobiota</taxon>
        <taxon>Thermomicrobia</taxon>
        <taxon>Thermomicrobiales</taxon>
        <taxon>environmental samples</taxon>
    </lineage>
</organism>